<proteinExistence type="predicted"/>
<dbReference type="Proteomes" id="UP000257109">
    <property type="component" value="Unassembled WGS sequence"/>
</dbReference>
<name>A0A371GGF9_MUCPR</name>
<dbReference type="AlphaFoldDB" id="A0A371GGF9"/>
<dbReference type="EMBL" id="QJKJ01005622">
    <property type="protein sequence ID" value="RDX89621.1"/>
    <property type="molecule type" value="Genomic_DNA"/>
</dbReference>
<evidence type="ECO:0000313" key="1">
    <source>
        <dbReference type="EMBL" id="RDX89621.1"/>
    </source>
</evidence>
<sequence length="198" mass="22382">MDNGEIESESSSDDEVLPLEDCSNIAVAEPVDGVVLTTPDMMYQPWCIRYPEWKQVRSYKHKCRLTHLLPEFHGLVGNTQQFGIMGAPASKIVNEVVAAENKITKLTSLVRQLAIGQHHSSPLVRECGMYGFIEHPTNACPILQEIEPRRYQPPPPFRPQQPMQLVQQSSLEELVEQMATNNIQFQENVSSIIQDLQT</sequence>
<organism evidence="1 2">
    <name type="scientific">Mucuna pruriens</name>
    <name type="common">Velvet bean</name>
    <name type="synonym">Dolichos pruriens</name>
    <dbReference type="NCBI Taxonomy" id="157652"/>
    <lineage>
        <taxon>Eukaryota</taxon>
        <taxon>Viridiplantae</taxon>
        <taxon>Streptophyta</taxon>
        <taxon>Embryophyta</taxon>
        <taxon>Tracheophyta</taxon>
        <taxon>Spermatophyta</taxon>
        <taxon>Magnoliopsida</taxon>
        <taxon>eudicotyledons</taxon>
        <taxon>Gunneridae</taxon>
        <taxon>Pentapetalae</taxon>
        <taxon>rosids</taxon>
        <taxon>fabids</taxon>
        <taxon>Fabales</taxon>
        <taxon>Fabaceae</taxon>
        <taxon>Papilionoideae</taxon>
        <taxon>50 kb inversion clade</taxon>
        <taxon>NPAAA clade</taxon>
        <taxon>indigoferoid/millettioid clade</taxon>
        <taxon>Phaseoleae</taxon>
        <taxon>Mucuna</taxon>
    </lineage>
</organism>
<accession>A0A371GGF9</accession>
<reference evidence="1" key="1">
    <citation type="submission" date="2018-05" db="EMBL/GenBank/DDBJ databases">
        <title>Draft genome of Mucuna pruriens seed.</title>
        <authorList>
            <person name="Nnadi N.E."/>
            <person name="Vos R."/>
            <person name="Hasami M.H."/>
            <person name="Devisetty U.K."/>
            <person name="Aguiy J.C."/>
        </authorList>
    </citation>
    <scope>NUCLEOTIDE SEQUENCE [LARGE SCALE GENOMIC DNA]</scope>
    <source>
        <strain evidence="1">JCA_2017</strain>
    </source>
</reference>
<keyword evidence="2" id="KW-1185">Reference proteome</keyword>
<dbReference type="OrthoDB" id="1422241at2759"/>
<protein>
    <submittedName>
        <fullName evidence="1">Uncharacterized protein</fullName>
    </submittedName>
</protein>
<evidence type="ECO:0000313" key="2">
    <source>
        <dbReference type="Proteomes" id="UP000257109"/>
    </source>
</evidence>
<gene>
    <name evidence="1" type="ORF">CR513_28635</name>
</gene>
<comment type="caution">
    <text evidence="1">The sequence shown here is derived from an EMBL/GenBank/DDBJ whole genome shotgun (WGS) entry which is preliminary data.</text>
</comment>
<feature type="non-terminal residue" evidence="1">
    <location>
        <position position="1"/>
    </location>
</feature>